<organism evidence="1 2">
    <name type="scientific">Acrasis kona</name>
    <dbReference type="NCBI Taxonomy" id="1008807"/>
    <lineage>
        <taxon>Eukaryota</taxon>
        <taxon>Discoba</taxon>
        <taxon>Heterolobosea</taxon>
        <taxon>Tetramitia</taxon>
        <taxon>Eutetramitia</taxon>
        <taxon>Acrasidae</taxon>
        <taxon>Acrasis</taxon>
    </lineage>
</organism>
<protein>
    <submittedName>
        <fullName evidence="1">Uncharacterized protein</fullName>
    </submittedName>
</protein>
<evidence type="ECO:0000313" key="1">
    <source>
        <dbReference type="EMBL" id="KAL0479578.1"/>
    </source>
</evidence>
<evidence type="ECO:0000313" key="2">
    <source>
        <dbReference type="Proteomes" id="UP001431209"/>
    </source>
</evidence>
<gene>
    <name evidence="1" type="ORF">AKO1_007791</name>
</gene>
<proteinExistence type="predicted"/>
<feature type="non-terminal residue" evidence="1">
    <location>
        <position position="114"/>
    </location>
</feature>
<name>A0AAW2YRJ8_9EUKA</name>
<accession>A0AAW2YRJ8</accession>
<comment type="caution">
    <text evidence="1">The sequence shown here is derived from an EMBL/GenBank/DDBJ whole genome shotgun (WGS) entry which is preliminary data.</text>
</comment>
<dbReference type="EMBL" id="JAOPGA020000577">
    <property type="protein sequence ID" value="KAL0479578.1"/>
    <property type="molecule type" value="Genomic_DNA"/>
</dbReference>
<dbReference type="AlphaFoldDB" id="A0AAW2YRJ8"/>
<keyword evidence="2" id="KW-1185">Reference proteome</keyword>
<dbReference type="Proteomes" id="UP001431209">
    <property type="component" value="Unassembled WGS sequence"/>
</dbReference>
<reference evidence="1 2" key="1">
    <citation type="submission" date="2024-03" db="EMBL/GenBank/DDBJ databases">
        <title>The Acrasis kona genome and developmental transcriptomes reveal deep origins of eukaryotic multicellular pathways.</title>
        <authorList>
            <person name="Sheikh S."/>
            <person name="Fu C.-J."/>
            <person name="Brown M.W."/>
            <person name="Baldauf S.L."/>
        </authorList>
    </citation>
    <scope>NUCLEOTIDE SEQUENCE [LARGE SCALE GENOMIC DNA]</scope>
    <source>
        <strain evidence="1 2">ATCC MYA-3509</strain>
    </source>
</reference>
<sequence>MVNIRINSGPLVWTNRRSSHLGLATQFAKLNPKAFLADDARINEDENHYNIEGLKNHISDSLNKNSDPSRTFSLVPLGKLETNTLYDTKLNNQTIDIITTSKQEFRLNMATPAK</sequence>